<evidence type="ECO:0000256" key="2">
    <source>
        <dbReference type="SAM" id="Phobius"/>
    </source>
</evidence>
<proteinExistence type="predicted"/>
<feature type="region of interest" description="Disordered" evidence="1">
    <location>
        <begin position="1"/>
        <end position="28"/>
    </location>
</feature>
<sequence length="270" mass="28983">MCPRPADRGDARRRRHRPDQRPDDAERAGLAAGAVRRRARGRRLRGGDVITPTGVPRVRDYVLFVKNSWVLVLVTTIASALMGWVGWENAKPEYRSTASVFVRSEGSASPLDAYYGDAGMLGLMETYRNLATSSQITAPIIQKLGLIESDKELAARIVILPSATAMLNVTVTGGDADQTTQIAHEVVNDMVAVGNRLALVAGTSATLVVIDDASPAERVGTVWSYVMTGTVLGFALCVIAVIARALIFDRVLSRRHLERVIGDATAGTSG</sequence>
<evidence type="ECO:0000313" key="3">
    <source>
        <dbReference type="EMBL" id="TLH54429.1"/>
    </source>
</evidence>
<dbReference type="GO" id="GO:0004713">
    <property type="term" value="F:protein tyrosine kinase activity"/>
    <property type="evidence" value="ECO:0007669"/>
    <property type="project" value="TreeGrafter"/>
</dbReference>
<gene>
    <name evidence="3" type="ORF">C1S78_20505</name>
</gene>
<protein>
    <recommendedName>
        <fullName evidence="4">Polysaccharide chain length determinant N-terminal domain-containing protein</fullName>
    </recommendedName>
</protein>
<evidence type="ECO:0000256" key="1">
    <source>
        <dbReference type="SAM" id="MobiDB-lite"/>
    </source>
</evidence>
<comment type="caution">
    <text evidence="3">The sequence shown here is derived from an EMBL/GenBank/DDBJ whole genome shotgun (WGS) entry which is preliminary data.</text>
</comment>
<keyword evidence="2" id="KW-1133">Transmembrane helix</keyword>
<organism evidence="3">
    <name type="scientific">Mycolicibacterium mucogenicum DSM 44124</name>
    <dbReference type="NCBI Taxonomy" id="1226753"/>
    <lineage>
        <taxon>Bacteria</taxon>
        <taxon>Bacillati</taxon>
        <taxon>Actinomycetota</taxon>
        <taxon>Actinomycetes</taxon>
        <taxon>Mycobacteriales</taxon>
        <taxon>Mycobacteriaceae</taxon>
        <taxon>Mycolicibacterium</taxon>
    </lineage>
</organism>
<feature type="transmembrane region" description="Helical" evidence="2">
    <location>
        <begin position="222"/>
        <end position="247"/>
    </location>
</feature>
<reference evidence="3" key="1">
    <citation type="submission" date="2018-01" db="EMBL/GenBank/DDBJ databases">
        <title>Comparative genomics of Mycobacterium mucogenicum and Mycobacterium neoaurum clade members emphasizing tRNA and non-coding RNA.</title>
        <authorList>
            <person name="Behra P.R.K."/>
            <person name="Pettersson B.M.F."/>
            <person name="Das S."/>
            <person name="Dasgupta S."/>
            <person name="Kirsebom L.A."/>
        </authorList>
    </citation>
    <scope>NUCLEOTIDE SEQUENCE</scope>
    <source>
        <strain evidence="3">DSM 44124</strain>
    </source>
</reference>
<feature type="compositionally biased region" description="Basic and acidic residues" evidence="1">
    <location>
        <begin position="1"/>
        <end position="10"/>
    </location>
</feature>
<keyword evidence="2" id="KW-0812">Transmembrane</keyword>
<accession>A0A8H2JE69</accession>
<name>A0A8H2JE69_MYCMU</name>
<keyword evidence="2" id="KW-0472">Membrane</keyword>
<dbReference type="PANTHER" id="PTHR32309">
    <property type="entry name" value="TYROSINE-PROTEIN KINASE"/>
    <property type="match status" value="1"/>
</dbReference>
<evidence type="ECO:0008006" key="4">
    <source>
        <dbReference type="Google" id="ProtNLM"/>
    </source>
</evidence>
<dbReference type="GO" id="GO:0005886">
    <property type="term" value="C:plasma membrane"/>
    <property type="evidence" value="ECO:0007669"/>
    <property type="project" value="TreeGrafter"/>
</dbReference>
<dbReference type="InterPro" id="IPR050445">
    <property type="entry name" value="Bact_polysacc_biosynth/exp"/>
</dbReference>
<feature type="transmembrane region" description="Helical" evidence="2">
    <location>
        <begin position="69"/>
        <end position="87"/>
    </location>
</feature>
<dbReference type="EMBL" id="POTL01000001">
    <property type="protein sequence ID" value="TLH54429.1"/>
    <property type="molecule type" value="Genomic_DNA"/>
</dbReference>
<dbReference type="AlphaFoldDB" id="A0A8H2JE69"/>
<dbReference type="PANTHER" id="PTHR32309:SF13">
    <property type="entry name" value="FERRIC ENTEROBACTIN TRANSPORT PROTEIN FEPE"/>
    <property type="match status" value="1"/>
</dbReference>